<name>V2YDJ5_MONRO</name>
<protein>
    <submittedName>
        <fullName evidence="1">Uncharacterized protein</fullName>
    </submittedName>
</protein>
<evidence type="ECO:0000313" key="2">
    <source>
        <dbReference type="Proteomes" id="UP000017559"/>
    </source>
</evidence>
<dbReference type="EMBL" id="AWSO01000518">
    <property type="protein sequence ID" value="ESK89764.1"/>
    <property type="molecule type" value="Genomic_DNA"/>
</dbReference>
<organism evidence="1 2">
    <name type="scientific">Moniliophthora roreri (strain MCA 2997)</name>
    <name type="common">Cocoa frosty pod rot fungus</name>
    <name type="synonym">Crinipellis roreri</name>
    <dbReference type="NCBI Taxonomy" id="1381753"/>
    <lineage>
        <taxon>Eukaryota</taxon>
        <taxon>Fungi</taxon>
        <taxon>Dikarya</taxon>
        <taxon>Basidiomycota</taxon>
        <taxon>Agaricomycotina</taxon>
        <taxon>Agaricomycetes</taxon>
        <taxon>Agaricomycetidae</taxon>
        <taxon>Agaricales</taxon>
        <taxon>Marasmiineae</taxon>
        <taxon>Marasmiaceae</taxon>
        <taxon>Moniliophthora</taxon>
    </lineage>
</organism>
<evidence type="ECO:0000313" key="1">
    <source>
        <dbReference type="EMBL" id="ESK89764.1"/>
    </source>
</evidence>
<dbReference type="HOGENOM" id="CLU_2062076_0_0_1"/>
<accession>V2YDJ5</accession>
<dbReference type="KEGG" id="mrr:Moror_16826"/>
<proteinExistence type="predicted"/>
<comment type="caution">
    <text evidence="1">The sequence shown here is derived from an EMBL/GenBank/DDBJ whole genome shotgun (WGS) entry which is preliminary data.</text>
</comment>
<reference evidence="1 2" key="1">
    <citation type="journal article" date="2014" name="BMC Genomics">
        <title>Genome and secretome analysis of the hemibiotrophic fungal pathogen, Moniliophthora roreri, which causes frosty pod rot disease of cacao: mechanisms of the biotrophic and necrotrophic phases.</title>
        <authorList>
            <person name="Meinhardt L.W."/>
            <person name="Costa G.G.L."/>
            <person name="Thomazella D.P.T."/>
            <person name="Teixeira P.J.P.L."/>
            <person name="Carazzolle M.F."/>
            <person name="Schuster S.C."/>
            <person name="Carlson J.E."/>
            <person name="Guiltinan M.J."/>
            <person name="Mieczkowski P."/>
            <person name="Farmer A."/>
            <person name="Ramaraj T."/>
            <person name="Crozier J."/>
            <person name="Davis R.E."/>
            <person name="Shao J."/>
            <person name="Melnick R.L."/>
            <person name="Pereira G.A.G."/>
            <person name="Bailey B.A."/>
        </authorList>
    </citation>
    <scope>NUCLEOTIDE SEQUENCE [LARGE SCALE GENOMIC DNA]</scope>
    <source>
        <strain evidence="1 2">MCA 2997</strain>
    </source>
</reference>
<dbReference type="AlphaFoldDB" id="V2YDJ5"/>
<sequence>MASLGPHCCTLLSPSSTHSGFYTAQNIFPSSFDLGHIPGPFVIKVLEAVRRRERRPMVQLPREKNTIEFAKRLSCVLSEIRNFIFSDSLRFTLQPPPYRATFTWLALVNSMPTAHQIKS</sequence>
<gene>
    <name evidence="1" type="ORF">Moror_16826</name>
</gene>
<keyword evidence="2" id="KW-1185">Reference proteome</keyword>
<dbReference type="Proteomes" id="UP000017559">
    <property type="component" value="Unassembled WGS sequence"/>
</dbReference>